<dbReference type="SUPFAM" id="SSF48600">
    <property type="entry name" value="Chorismate mutase II"/>
    <property type="match status" value="1"/>
</dbReference>
<dbReference type="EC" id="5.4.99.5" evidence="3"/>
<evidence type="ECO:0000313" key="4">
    <source>
        <dbReference type="Proteomes" id="UP000320443"/>
    </source>
</evidence>
<gene>
    <name evidence="3" type="ORF">FNY97_06205</name>
</gene>
<evidence type="ECO:0000259" key="2">
    <source>
        <dbReference type="PROSITE" id="PS51168"/>
    </source>
</evidence>
<dbReference type="Proteomes" id="UP000320443">
    <property type="component" value="Unassembled WGS sequence"/>
</dbReference>
<dbReference type="InterPro" id="IPR010958">
    <property type="entry name" value="Chorismate_mutase_highGC-bac"/>
</dbReference>
<dbReference type="NCBIfam" id="NF005894">
    <property type="entry name" value="PRK07857.1"/>
    <property type="match status" value="1"/>
</dbReference>
<protein>
    <submittedName>
        <fullName evidence="3">Chorismate mutase</fullName>
        <ecNumber evidence="3">5.4.99.5</ecNumber>
    </submittedName>
</protein>
<evidence type="ECO:0000256" key="1">
    <source>
        <dbReference type="SAM" id="MobiDB-lite"/>
    </source>
</evidence>
<dbReference type="SMART" id="SM00830">
    <property type="entry name" value="CM_2"/>
    <property type="match status" value="1"/>
</dbReference>
<keyword evidence="4" id="KW-1185">Reference proteome</keyword>
<dbReference type="AlphaFoldDB" id="A0A553FYH2"/>
<comment type="caution">
    <text evidence="3">The sequence shown here is derived from an EMBL/GenBank/DDBJ whole genome shotgun (WGS) entry which is preliminary data.</text>
</comment>
<dbReference type="InterPro" id="IPR036979">
    <property type="entry name" value="CM_dom_sf"/>
</dbReference>
<dbReference type="InterPro" id="IPR002701">
    <property type="entry name" value="CM_II_prokaryot"/>
</dbReference>
<accession>A0A553FYH2</accession>
<sequence>MSSSHPGNADSGLRPEHQDPNVVDNGLDIRMPSGTDDPLSDAEIQRYREEINRLDRVILDAIKRRTDISRTIGKTRMSSGGTRLVHTREIAILNEFRDELGEEGPAIASALLRLGRGKLGCSNAARTSPQHSRP</sequence>
<feature type="region of interest" description="Disordered" evidence="1">
    <location>
        <begin position="1"/>
        <end position="41"/>
    </location>
</feature>
<dbReference type="EMBL" id="VKDK01000007">
    <property type="protein sequence ID" value="TRX62308.1"/>
    <property type="molecule type" value="Genomic_DNA"/>
</dbReference>
<keyword evidence="3" id="KW-0413">Isomerase</keyword>
<evidence type="ECO:0000313" key="3">
    <source>
        <dbReference type="EMBL" id="TRX62308.1"/>
    </source>
</evidence>
<reference evidence="3 4" key="1">
    <citation type="submission" date="2019-07" db="EMBL/GenBank/DDBJ databases">
        <title>Draft genome of C. aurimucosum strain 2274.</title>
        <authorList>
            <person name="Pacheco L.G.C."/>
            <person name="Aguiar E.R.G.R."/>
            <person name="Santos C.S."/>
            <person name="Rocha D.J.P.G."/>
            <person name="Sant'Anna L.O."/>
            <person name="Mattos-Guaraldi A.L."/>
            <person name="Santos L.S."/>
        </authorList>
    </citation>
    <scope>NUCLEOTIDE SEQUENCE [LARGE SCALE GENOMIC DNA]</scope>
    <source>
        <strain evidence="3 4">2274</strain>
    </source>
</reference>
<dbReference type="InterPro" id="IPR036263">
    <property type="entry name" value="Chorismate_II_sf"/>
</dbReference>
<organism evidence="3 4">
    <name type="scientific">Corynebacterium hiratae</name>
    <dbReference type="NCBI Taxonomy" id="3139423"/>
    <lineage>
        <taxon>Bacteria</taxon>
        <taxon>Bacillati</taxon>
        <taxon>Actinomycetota</taxon>
        <taxon>Actinomycetes</taxon>
        <taxon>Mycobacteriales</taxon>
        <taxon>Corynebacteriaceae</taxon>
        <taxon>Corynebacterium</taxon>
    </lineage>
</organism>
<dbReference type="RefSeq" id="WP_144013412.1">
    <property type="nucleotide sequence ID" value="NZ_VKDK01000007.1"/>
</dbReference>
<feature type="domain" description="Chorismate mutase" evidence="2">
    <location>
        <begin position="38"/>
        <end position="134"/>
    </location>
</feature>
<dbReference type="Pfam" id="PF01817">
    <property type="entry name" value="CM_2"/>
    <property type="match status" value="1"/>
</dbReference>
<dbReference type="PROSITE" id="PS51168">
    <property type="entry name" value="CHORISMATE_MUT_2"/>
    <property type="match status" value="1"/>
</dbReference>
<dbReference type="GO" id="GO:0046417">
    <property type="term" value="P:chorismate metabolic process"/>
    <property type="evidence" value="ECO:0007669"/>
    <property type="project" value="InterPro"/>
</dbReference>
<dbReference type="NCBIfam" id="TIGR01808">
    <property type="entry name" value="CM_M_hiGC-arch"/>
    <property type="match status" value="1"/>
</dbReference>
<proteinExistence type="predicted"/>
<dbReference type="GO" id="GO:0004106">
    <property type="term" value="F:chorismate mutase activity"/>
    <property type="evidence" value="ECO:0007669"/>
    <property type="project" value="UniProtKB-EC"/>
</dbReference>
<dbReference type="Gene3D" id="1.20.59.10">
    <property type="entry name" value="Chorismate mutase"/>
    <property type="match status" value="1"/>
</dbReference>
<name>A0A553FYH2_9CORY</name>